<organism evidence="2 3">
    <name type="scientific">Streptomyces cinnamoneus</name>
    <name type="common">Streptoverticillium cinnamoneum</name>
    <dbReference type="NCBI Taxonomy" id="53446"/>
    <lineage>
        <taxon>Bacteria</taxon>
        <taxon>Bacillati</taxon>
        <taxon>Actinomycetota</taxon>
        <taxon>Actinomycetes</taxon>
        <taxon>Kitasatosporales</taxon>
        <taxon>Streptomycetaceae</taxon>
        <taxon>Streptomyces</taxon>
        <taxon>Streptomyces cinnamoneus group</taxon>
    </lineage>
</organism>
<dbReference type="Gene3D" id="1.25.10.10">
    <property type="entry name" value="Leucine-rich Repeat Variant"/>
    <property type="match status" value="1"/>
</dbReference>
<dbReference type="PROSITE" id="PS50088">
    <property type="entry name" value="ANK_REPEAT"/>
    <property type="match status" value="2"/>
</dbReference>
<dbReference type="SMART" id="SM00248">
    <property type="entry name" value="ANK"/>
    <property type="match status" value="2"/>
</dbReference>
<dbReference type="PROSITE" id="PS50297">
    <property type="entry name" value="ANK_REP_REGION"/>
    <property type="match status" value="2"/>
</dbReference>
<dbReference type="InterPro" id="IPR002110">
    <property type="entry name" value="Ankyrin_rpt"/>
</dbReference>
<sequence length="408" mass="43966">MAEAPLIAAVRNGDDEALYALLSGGADPDAVDEHGTPALCLAVDAFAGTVVDQLMWWARLDLPAADGRTPLVRAIDLGADDIAATLVRRGADLRLKDPEGRDALALARHWHAVGAEAELRRRTGASGPVARRTVHRESGAVCEELSLGGLTVRTGHATILTGLEPGYGIMPPFAELMERALAEPDADHPVWWATVHTLRERHDPAVWHEAAALQTRPDPMERYFGAELLYAVVLFDESEDESFDEPLVDLLLPWAAREEDPRVMRSLTAALSNAWDPRSEQPMTALTRHPDGQVRGTAVAGLHRPVAAGDPGALATVVACTQDTDATVRETACHTLGQAAPKGSPTAADALAARLGDEAEPVRVTAAVQLAQRDDPRGDEVLAALEPVDDTSPYYWQLDDVRRHRRTD</sequence>
<name>A0A918WPZ4_STRCJ</name>
<dbReference type="AlphaFoldDB" id="A0A918WPZ4"/>
<feature type="repeat" description="ANK" evidence="1">
    <location>
        <begin position="66"/>
        <end position="98"/>
    </location>
</feature>
<dbReference type="InterPro" id="IPR036770">
    <property type="entry name" value="Ankyrin_rpt-contain_sf"/>
</dbReference>
<keyword evidence="1" id="KW-0040">ANK repeat</keyword>
<proteinExistence type="predicted"/>
<feature type="repeat" description="ANK" evidence="1">
    <location>
        <begin position="1"/>
        <end position="33"/>
    </location>
</feature>
<dbReference type="Gene3D" id="1.25.40.20">
    <property type="entry name" value="Ankyrin repeat-containing domain"/>
    <property type="match status" value="1"/>
</dbReference>
<evidence type="ECO:0000313" key="2">
    <source>
        <dbReference type="EMBL" id="GHC72237.1"/>
    </source>
</evidence>
<dbReference type="Proteomes" id="UP000646244">
    <property type="component" value="Unassembled WGS sequence"/>
</dbReference>
<protein>
    <recommendedName>
        <fullName evidence="4">Ankyrin repeat domain-containing protein</fullName>
    </recommendedName>
</protein>
<comment type="caution">
    <text evidence="2">The sequence shown here is derived from an EMBL/GenBank/DDBJ whole genome shotgun (WGS) entry which is preliminary data.</text>
</comment>
<gene>
    <name evidence="2" type="ORF">GCM10010507_59150</name>
</gene>
<evidence type="ECO:0000313" key="3">
    <source>
        <dbReference type="Proteomes" id="UP000646244"/>
    </source>
</evidence>
<reference evidence="2" key="2">
    <citation type="submission" date="2020-09" db="EMBL/GenBank/DDBJ databases">
        <authorList>
            <person name="Sun Q."/>
            <person name="Ohkuma M."/>
        </authorList>
    </citation>
    <scope>NUCLEOTIDE SEQUENCE</scope>
    <source>
        <strain evidence="2">JCM 4633</strain>
    </source>
</reference>
<dbReference type="Pfam" id="PF12796">
    <property type="entry name" value="Ank_2"/>
    <property type="match status" value="1"/>
</dbReference>
<dbReference type="InterPro" id="IPR011989">
    <property type="entry name" value="ARM-like"/>
</dbReference>
<dbReference type="SUPFAM" id="SSF48371">
    <property type="entry name" value="ARM repeat"/>
    <property type="match status" value="1"/>
</dbReference>
<dbReference type="Pfam" id="PF13646">
    <property type="entry name" value="HEAT_2"/>
    <property type="match status" value="1"/>
</dbReference>
<dbReference type="RefSeq" id="WP_190113018.1">
    <property type="nucleotide sequence ID" value="NZ_BMVB01000036.1"/>
</dbReference>
<dbReference type="EMBL" id="BMVB01000036">
    <property type="protein sequence ID" value="GHC72237.1"/>
    <property type="molecule type" value="Genomic_DNA"/>
</dbReference>
<evidence type="ECO:0008006" key="4">
    <source>
        <dbReference type="Google" id="ProtNLM"/>
    </source>
</evidence>
<dbReference type="InterPro" id="IPR016024">
    <property type="entry name" value="ARM-type_fold"/>
</dbReference>
<dbReference type="SUPFAM" id="SSF48403">
    <property type="entry name" value="Ankyrin repeat"/>
    <property type="match status" value="1"/>
</dbReference>
<evidence type="ECO:0000256" key="1">
    <source>
        <dbReference type="PROSITE-ProRule" id="PRU00023"/>
    </source>
</evidence>
<accession>A0A918WPZ4</accession>
<reference evidence="2" key="1">
    <citation type="journal article" date="2014" name="Int. J. Syst. Evol. Microbiol.">
        <title>Complete genome sequence of Corynebacterium casei LMG S-19264T (=DSM 44701T), isolated from a smear-ripened cheese.</title>
        <authorList>
            <consortium name="US DOE Joint Genome Institute (JGI-PGF)"/>
            <person name="Walter F."/>
            <person name="Albersmeier A."/>
            <person name="Kalinowski J."/>
            <person name="Ruckert C."/>
        </authorList>
    </citation>
    <scope>NUCLEOTIDE SEQUENCE</scope>
    <source>
        <strain evidence="2">JCM 4633</strain>
    </source>
</reference>